<sequence length="331" mass="39518">MKKIISIVLFLIIQISSYSFEDNYVFNAERIKKVFSEWDFVDEEKKENHYMRFVNREKDVTIDISNYKKGDNLEIAEKRFYKISLNEKFSFMGNNHLSIKYLGIASKEFMRYSETGIERKENFFFEKVKFAVVYTGTEEDYKEALELVKEAIDPSMKVKNRPKKAFKKPLEVDQIFDVKKLKREFDNTHKFVELEKGKNTDKTSSYVMIFLDEKKAGFRRQIIIEDNDNFSKEVITRRSDYSLKLGDDDMPGYKYIKEDKKSEKYFGVSSREYQNTYFRDKKIFDVIAMANVIVTDQYEILIINYIPEGQKEFADKQYEEYLKILSSCLKK</sequence>
<dbReference type="EMBL" id="CP028103">
    <property type="protein sequence ID" value="AVQ32043.1"/>
    <property type="molecule type" value="Genomic_DNA"/>
</dbReference>
<keyword evidence="2" id="KW-1185">Reference proteome</keyword>
<dbReference type="GeneID" id="77468862"/>
<proteinExistence type="predicted"/>
<organism evidence="1 2">
    <name type="scientific">Fusobacterium varium ATCC 27725</name>
    <dbReference type="NCBI Taxonomy" id="469618"/>
    <lineage>
        <taxon>Bacteria</taxon>
        <taxon>Fusobacteriati</taxon>
        <taxon>Fusobacteriota</taxon>
        <taxon>Fusobacteriia</taxon>
        <taxon>Fusobacteriales</taxon>
        <taxon>Fusobacteriaceae</taxon>
        <taxon>Fusobacterium</taxon>
    </lineage>
</organism>
<protein>
    <submittedName>
        <fullName evidence="1">Uncharacterized protein</fullName>
    </submittedName>
</protein>
<dbReference type="Proteomes" id="UP000241238">
    <property type="component" value="Chromosome"/>
</dbReference>
<reference evidence="2" key="1">
    <citation type="journal article" date="2018" name="MSphere">
        <title>Fusobacterium Genomics Using MinION and Illumina Sequencing Enables Genome Completion and Correction.</title>
        <authorList>
            <person name="Todd S.M."/>
            <person name="Settlage R.E."/>
            <person name="Lahmers K.K."/>
            <person name="Slade D.J."/>
        </authorList>
    </citation>
    <scope>NUCLEOTIDE SEQUENCE [LARGE SCALE GENOMIC DNA]</scope>
    <source>
        <strain evidence="2">ATCC 27725</strain>
    </source>
</reference>
<evidence type="ECO:0000313" key="1">
    <source>
        <dbReference type="EMBL" id="AVQ32043.1"/>
    </source>
</evidence>
<accession>A0ABM6U6X8</accession>
<dbReference type="RefSeq" id="WP_005948412.1">
    <property type="nucleotide sequence ID" value="NZ_CP028103.1"/>
</dbReference>
<gene>
    <name evidence="1" type="ORF">C4N18_12720</name>
</gene>
<name>A0ABM6U6X8_FUSVA</name>
<evidence type="ECO:0000313" key="2">
    <source>
        <dbReference type="Proteomes" id="UP000241238"/>
    </source>
</evidence>